<evidence type="ECO:0000313" key="5">
    <source>
        <dbReference type="Proteomes" id="UP001585053"/>
    </source>
</evidence>
<evidence type="ECO:0000259" key="1">
    <source>
        <dbReference type="Pfam" id="PF10615"/>
    </source>
</evidence>
<organism evidence="3 4">
    <name type="scientific">Nocardiopsis alba</name>
    <dbReference type="NCBI Taxonomy" id="53437"/>
    <lineage>
        <taxon>Bacteria</taxon>
        <taxon>Bacillati</taxon>
        <taxon>Actinomycetota</taxon>
        <taxon>Actinomycetes</taxon>
        <taxon>Streptosporangiales</taxon>
        <taxon>Nocardiopsidaceae</taxon>
        <taxon>Nocardiopsis</taxon>
    </lineage>
</organism>
<dbReference type="Pfam" id="PF10615">
    <property type="entry name" value="DUF2470"/>
    <property type="match status" value="1"/>
</dbReference>
<evidence type="ECO:0000313" key="2">
    <source>
        <dbReference type="EMBL" id="MFB8767545.1"/>
    </source>
</evidence>
<dbReference type="EMBL" id="WWHY01000001">
    <property type="protein sequence ID" value="MYR34430.1"/>
    <property type="molecule type" value="Genomic_DNA"/>
</dbReference>
<gene>
    <name evidence="3" type="ORF">GTW20_19810</name>
    <name evidence="2" type="ORF">VSQ78_07495</name>
</gene>
<dbReference type="InterPro" id="IPR037119">
    <property type="entry name" value="Haem_oxidase_HugZ-like_sf"/>
</dbReference>
<reference evidence="2 5" key="2">
    <citation type="submission" date="2024-01" db="EMBL/GenBank/DDBJ databases">
        <title>Genome mining of biosynthetic gene clusters to explore secondary metabolites of Streptomyces sp.</title>
        <authorList>
            <person name="Baig A."/>
            <person name="Ajitkumar Shintre N."/>
            <person name="Kumar H."/>
            <person name="Anbarasu A."/>
            <person name="Ramaiah S."/>
        </authorList>
    </citation>
    <scope>NUCLEOTIDE SEQUENCE [LARGE SCALE GENOMIC DNA]</scope>
    <source>
        <strain evidence="2 5">A01</strain>
    </source>
</reference>
<dbReference type="InterPro" id="IPR019595">
    <property type="entry name" value="DUF2470"/>
</dbReference>
<dbReference type="EMBL" id="JAYMRS010000002">
    <property type="protein sequence ID" value="MFB8767545.1"/>
    <property type="molecule type" value="Genomic_DNA"/>
</dbReference>
<protein>
    <submittedName>
        <fullName evidence="3">DUF2470 domain-containing protein</fullName>
    </submittedName>
</protein>
<reference evidence="3 4" key="1">
    <citation type="journal article" date="2019" name="Nat. Commun.">
        <title>The antimicrobial potential of Streptomyces from insect microbiomes.</title>
        <authorList>
            <person name="Chevrette M.G."/>
            <person name="Carlson C.M."/>
            <person name="Ortega H.E."/>
            <person name="Thomas C."/>
            <person name="Ananiev G.E."/>
            <person name="Barns K.J."/>
            <person name="Book A.J."/>
            <person name="Cagnazzo J."/>
            <person name="Carlos C."/>
            <person name="Flanigan W."/>
            <person name="Grubbs K.J."/>
            <person name="Horn H.A."/>
            <person name="Hoffmann F.M."/>
            <person name="Klassen J.L."/>
            <person name="Knack J.J."/>
            <person name="Lewin G.R."/>
            <person name="McDonald B.R."/>
            <person name="Muller L."/>
            <person name="Melo W.G.P."/>
            <person name="Pinto-Tomas A.A."/>
            <person name="Schmitz A."/>
            <person name="Wendt-Pienkowski E."/>
            <person name="Wildman S."/>
            <person name="Zhao M."/>
            <person name="Zhang F."/>
            <person name="Bugni T.S."/>
            <person name="Andes D.R."/>
            <person name="Pupo M.T."/>
            <person name="Currie C.R."/>
        </authorList>
    </citation>
    <scope>NUCLEOTIDE SEQUENCE [LARGE SCALE GENOMIC DNA]</scope>
    <source>
        <strain evidence="3 4">SID5840</strain>
    </source>
</reference>
<proteinExistence type="predicted"/>
<dbReference type="GeneID" id="91389801"/>
<accession>A0A7K2IWT0</accession>
<dbReference type="Gene3D" id="3.20.180.10">
    <property type="entry name" value="PNP-oxidase-like"/>
    <property type="match status" value="1"/>
</dbReference>
<evidence type="ECO:0000313" key="4">
    <source>
        <dbReference type="Proteomes" id="UP000467124"/>
    </source>
</evidence>
<dbReference type="Proteomes" id="UP000467124">
    <property type="component" value="Unassembled WGS sequence"/>
</dbReference>
<comment type="caution">
    <text evidence="3">The sequence shown here is derived from an EMBL/GenBank/DDBJ whole genome shotgun (WGS) entry which is preliminary data.</text>
</comment>
<feature type="domain" description="DUF2470" evidence="1">
    <location>
        <begin position="13"/>
        <end position="86"/>
    </location>
</feature>
<dbReference type="AlphaFoldDB" id="A0A7K2IWT0"/>
<dbReference type="Proteomes" id="UP001585053">
    <property type="component" value="Unassembled WGS sequence"/>
</dbReference>
<dbReference type="RefSeq" id="WP_014913046.1">
    <property type="nucleotide sequence ID" value="NZ_BAZE01000001.1"/>
</dbReference>
<sequence length="101" mass="10953">MTSTPFSPEVVSAVTAHMNGDHPEDTLIICRALGGVPEATSARMVGLDGESGHYEVTVDGVERSVRIPWSVPLTERAAIRVEVVRMYRQACAELGVPPREH</sequence>
<name>A0A7K2IWT0_9ACTN</name>
<keyword evidence="5" id="KW-1185">Reference proteome</keyword>
<dbReference type="OMA" id="RICKHMN"/>
<evidence type="ECO:0000313" key="3">
    <source>
        <dbReference type="EMBL" id="MYR34430.1"/>
    </source>
</evidence>